<proteinExistence type="predicted"/>
<organism evidence="1 2">
    <name type="scientific">Rhododendron griersonianum</name>
    <dbReference type="NCBI Taxonomy" id="479676"/>
    <lineage>
        <taxon>Eukaryota</taxon>
        <taxon>Viridiplantae</taxon>
        <taxon>Streptophyta</taxon>
        <taxon>Embryophyta</taxon>
        <taxon>Tracheophyta</taxon>
        <taxon>Spermatophyta</taxon>
        <taxon>Magnoliopsida</taxon>
        <taxon>eudicotyledons</taxon>
        <taxon>Gunneridae</taxon>
        <taxon>Pentapetalae</taxon>
        <taxon>asterids</taxon>
        <taxon>Ericales</taxon>
        <taxon>Ericaceae</taxon>
        <taxon>Ericoideae</taxon>
        <taxon>Rhodoreae</taxon>
        <taxon>Rhododendron</taxon>
    </lineage>
</organism>
<gene>
    <name evidence="1" type="ORF">RHGRI_029443</name>
</gene>
<keyword evidence="2" id="KW-1185">Reference proteome</keyword>
<dbReference type="AlphaFoldDB" id="A0AAV6IPW0"/>
<protein>
    <submittedName>
        <fullName evidence="1">Uncharacterized protein</fullName>
    </submittedName>
</protein>
<dbReference type="EMBL" id="JACTNZ010000010">
    <property type="protein sequence ID" value="KAG5528780.1"/>
    <property type="molecule type" value="Genomic_DNA"/>
</dbReference>
<sequence length="155" mass="17419">MLGGDRLKNHFPHIVSVTSDSVVLQLHHQFRLNSTPPVPTSNCPPPFRTRAMEPVIPCAVRKTHELGALGSQQLWVISMGMDITHGWHLCFRMGKREVDNWNSCTQVSTLKLTGNPPLMLQPSPHMLLQLKRRLHPKEKSKRSSPYASAIEIATS</sequence>
<evidence type="ECO:0000313" key="1">
    <source>
        <dbReference type="EMBL" id="KAG5528780.1"/>
    </source>
</evidence>
<accession>A0AAV6IPW0</accession>
<evidence type="ECO:0000313" key="2">
    <source>
        <dbReference type="Proteomes" id="UP000823749"/>
    </source>
</evidence>
<name>A0AAV6IPW0_9ERIC</name>
<dbReference type="Proteomes" id="UP000823749">
    <property type="component" value="Chromosome 10"/>
</dbReference>
<reference evidence="1" key="1">
    <citation type="submission" date="2020-08" db="EMBL/GenBank/DDBJ databases">
        <title>Plant Genome Project.</title>
        <authorList>
            <person name="Zhang R.-G."/>
        </authorList>
    </citation>
    <scope>NUCLEOTIDE SEQUENCE</scope>
    <source>
        <strain evidence="1">WSP0</strain>
        <tissue evidence="1">Leaf</tissue>
    </source>
</reference>
<comment type="caution">
    <text evidence="1">The sequence shown here is derived from an EMBL/GenBank/DDBJ whole genome shotgun (WGS) entry which is preliminary data.</text>
</comment>